<evidence type="ECO:0000313" key="4">
    <source>
        <dbReference type="Proteomes" id="UP000178367"/>
    </source>
</evidence>
<feature type="coiled-coil region" evidence="1">
    <location>
        <begin position="116"/>
        <end position="143"/>
    </location>
</feature>
<feature type="region of interest" description="Disordered" evidence="2">
    <location>
        <begin position="298"/>
        <end position="333"/>
    </location>
</feature>
<organism evidence="3 4">
    <name type="scientific">Candidatus Falkowbacteria bacterium RIFOXYA2_FULL_47_19</name>
    <dbReference type="NCBI Taxonomy" id="1797994"/>
    <lineage>
        <taxon>Bacteria</taxon>
        <taxon>Candidatus Falkowiibacteriota</taxon>
    </lineage>
</organism>
<dbReference type="SUPFAM" id="SSF103647">
    <property type="entry name" value="TSP type-3 repeat"/>
    <property type="match status" value="1"/>
</dbReference>
<evidence type="ECO:0000313" key="3">
    <source>
        <dbReference type="EMBL" id="OGF26916.1"/>
    </source>
</evidence>
<dbReference type="Proteomes" id="UP000178367">
    <property type="component" value="Unassembled WGS sequence"/>
</dbReference>
<dbReference type="Gene3D" id="4.10.1080.10">
    <property type="entry name" value="TSP type-3 repeat"/>
    <property type="match status" value="1"/>
</dbReference>
<keyword evidence="1" id="KW-0175">Coiled coil</keyword>
<evidence type="ECO:0000256" key="2">
    <source>
        <dbReference type="SAM" id="MobiDB-lite"/>
    </source>
</evidence>
<evidence type="ECO:0000256" key="1">
    <source>
        <dbReference type="SAM" id="Coils"/>
    </source>
</evidence>
<dbReference type="STRING" id="1797994.A2227_07695"/>
<feature type="region of interest" description="Disordered" evidence="2">
    <location>
        <begin position="179"/>
        <end position="205"/>
    </location>
</feature>
<reference evidence="3 4" key="1">
    <citation type="journal article" date="2016" name="Nat. Commun.">
        <title>Thousands of microbial genomes shed light on interconnected biogeochemical processes in an aquifer system.</title>
        <authorList>
            <person name="Anantharaman K."/>
            <person name="Brown C.T."/>
            <person name="Hug L.A."/>
            <person name="Sharon I."/>
            <person name="Castelle C.J."/>
            <person name="Probst A.J."/>
            <person name="Thomas B.C."/>
            <person name="Singh A."/>
            <person name="Wilkins M.J."/>
            <person name="Karaoz U."/>
            <person name="Brodie E.L."/>
            <person name="Williams K.H."/>
            <person name="Hubbard S.S."/>
            <person name="Banfield J.F."/>
        </authorList>
    </citation>
    <scope>NUCLEOTIDE SEQUENCE [LARGE SCALE GENOMIC DNA]</scope>
</reference>
<gene>
    <name evidence="3" type="ORF">A2227_07695</name>
</gene>
<name>A0A1F5SK56_9BACT</name>
<sequence>MSKKIIDFLKYNNATILILAFIVLFGGSVFAASETGQEMIGEKEIKTLGVDNTLLLEADLDNLDMDYKIERITEDDLYYYVTYTYLDIALVNSAWQYQIQENIRKISKKAKKDMGLYMAEELKEQYESRLKDLKEAKERALRAGGGETRTEVISYGGLIGKTLDLAGTVFPGYEPVKTRTIPSPATPPSVLAAREKSGSEDGAADSLTEVYEDYIARMDPDRDDIFGVMDNCPEAANPGQEDGDGDGTGDLCDADGESGSEIDAPDPDPGISVEESTVDAEETATNTVEELIEEIIINNTGGEDAVPDETETPDPIEPEAGTDEGADVEIVEL</sequence>
<feature type="compositionally biased region" description="Acidic residues" evidence="2">
    <location>
        <begin position="241"/>
        <end position="266"/>
    </location>
</feature>
<dbReference type="AlphaFoldDB" id="A0A1F5SK56"/>
<dbReference type="InterPro" id="IPR028974">
    <property type="entry name" value="TSP_type-3_rpt"/>
</dbReference>
<dbReference type="GO" id="GO:0005509">
    <property type="term" value="F:calcium ion binding"/>
    <property type="evidence" value="ECO:0007669"/>
    <property type="project" value="InterPro"/>
</dbReference>
<feature type="region of interest" description="Disordered" evidence="2">
    <location>
        <begin position="232"/>
        <end position="284"/>
    </location>
</feature>
<feature type="compositionally biased region" description="Acidic residues" evidence="2">
    <location>
        <begin position="305"/>
        <end position="333"/>
    </location>
</feature>
<accession>A0A1F5SK56</accession>
<protein>
    <submittedName>
        <fullName evidence="3">Uncharacterized protein</fullName>
    </submittedName>
</protein>
<comment type="caution">
    <text evidence="3">The sequence shown here is derived from an EMBL/GenBank/DDBJ whole genome shotgun (WGS) entry which is preliminary data.</text>
</comment>
<dbReference type="EMBL" id="MFGB01000012">
    <property type="protein sequence ID" value="OGF26916.1"/>
    <property type="molecule type" value="Genomic_DNA"/>
</dbReference>
<proteinExistence type="predicted"/>